<evidence type="ECO:0008006" key="6">
    <source>
        <dbReference type="Google" id="ProtNLM"/>
    </source>
</evidence>
<feature type="domain" description="FecR protein" evidence="2">
    <location>
        <begin position="135"/>
        <end position="216"/>
    </location>
</feature>
<dbReference type="GO" id="GO:0016989">
    <property type="term" value="F:sigma factor antagonist activity"/>
    <property type="evidence" value="ECO:0007669"/>
    <property type="project" value="TreeGrafter"/>
</dbReference>
<reference evidence="4" key="2">
    <citation type="submission" date="2020-09" db="EMBL/GenBank/DDBJ databases">
        <authorList>
            <person name="Sun Q."/>
            <person name="Zhou Y."/>
        </authorList>
    </citation>
    <scope>NUCLEOTIDE SEQUENCE</scope>
    <source>
        <strain evidence="4">CGMCC 1.15966</strain>
    </source>
</reference>
<dbReference type="Gene3D" id="3.55.50.30">
    <property type="match status" value="1"/>
</dbReference>
<dbReference type="Proteomes" id="UP000614460">
    <property type="component" value="Unassembled WGS sequence"/>
</dbReference>
<accession>A0A8H9FXQ6</accession>
<proteinExistence type="predicted"/>
<evidence type="ECO:0000313" key="5">
    <source>
        <dbReference type="Proteomes" id="UP000614460"/>
    </source>
</evidence>
<evidence type="ECO:0000259" key="2">
    <source>
        <dbReference type="Pfam" id="PF04773"/>
    </source>
</evidence>
<dbReference type="RefSeq" id="WP_182497743.1">
    <property type="nucleotide sequence ID" value="NZ_BMKM01000001.1"/>
</dbReference>
<keyword evidence="1" id="KW-0472">Membrane</keyword>
<dbReference type="PANTHER" id="PTHR30273">
    <property type="entry name" value="PERIPLASMIC SIGNAL SENSOR AND SIGMA FACTOR ACTIVATOR FECR-RELATED"/>
    <property type="match status" value="1"/>
</dbReference>
<dbReference type="Pfam" id="PF04773">
    <property type="entry name" value="FecR"/>
    <property type="match status" value="1"/>
</dbReference>
<dbReference type="EMBL" id="BMKM01000001">
    <property type="protein sequence ID" value="GGE12234.1"/>
    <property type="molecule type" value="Genomic_DNA"/>
</dbReference>
<name>A0A8H9FXQ6_9SPHI</name>
<sequence length="351" mass="40374">MMDKNLEHRIELFWKGALDLEEQKQLLTDLEKQDLELYNSLKSAFDKKNNNLSDEDYKLILQKIHQKTGIQQNHKTIIPLFKKWLVAASILLVAAFAYYIYFQNNSNHKLLEDQLTKNDSTFLINEKTVNQIAILPDHSKITLFPKSSIRYAVDYGKKDRKIDVVGKAKFEVAHDSLRPFIVFAHGYSTTALGTIFIVESFESDRVSVDLLSGKVRVNQVHETANGMKPQILNPGDKLKIEGEKYEFIPKPQVNIKKPLKTINPFIETSSEKPLLKFDNQDLNQVFEIIAKEKNIKIEFDKELLTGKTFTGEFSESNSLEMILNIICQMNELSFHDNGGTIYINKNDNTQN</sequence>
<dbReference type="Gene3D" id="2.60.120.1440">
    <property type="match status" value="1"/>
</dbReference>
<keyword evidence="1" id="KW-1133">Transmembrane helix</keyword>
<comment type="caution">
    <text evidence="4">The sequence shown here is derived from an EMBL/GenBank/DDBJ whole genome shotgun (WGS) entry which is preliminary data.</text>
</comment>
<evidence type="ECO:0000259" key="3">
    <source>
        <dbReference type="Pfam" id="PF16344"/>
    </source>
</evidence>
<dbReference type="InterPro" id="IPR012373">
    <property type="entry name" value="Ferrdict_sens_TM"/>
</dbReference>
<keyword evidence="5" id="KW-1185">Reference proteome</keyword>
<dbReference type="InterPro" id="IPR006860">
    <property type="entry name" value="FecR"/>
</dbReference>
<gene>
    <name evidence="4" type="ORF">GCM10011516_07500</name>
</gene>
<evidence type="ECO:0000256" key="1">
    <source>
        <dbReference type="SAM" id="Phobius"/>
    </source>
</evidence>
<keyword evidence="1" id="KW-0812">Transmembrane</keyword>
<dbReference type="Pfam" id="PF16344">
    <property type="entry name" value="FecR_C"/>
    <property type="match status" value="1"/>
</dbReference>
<feature type="domain" description="Protein FecR C-terminal" evidence="3">
    <location>
        <begin position="275"/>
        <end position="343"/>
    </location>
</feature>
<dbReference type="AlphaFoldDB" id="A0A8H9FXQ6"/>
<evidence type="ECO:0000313" key="4">
    <source>
        <dbReference type="EMBL" id="GGE12234.1"/>
    </source>
</evidence>
<organism evidence="4 5">
    <name type="scientific">Sphingobacterium cellulitidis</name>
    <dbReference type="NCBI Taxonomy" id="1768011"/>
    <lineage>
        <taxon>Bacteria</taxon>
        <taxon>Pseudomonadati</taxon>
        <taxon>Bacteroidota</taxon>
        <taxon>Sphingobacteriia</taxon>
        <taxon>Sphingobacteriales</taxon>
        <taxon>Sphingobacteriaceae</taxon>
        <taxon>Sphingobacterium</taxon>
    </lineage>
</organism>
<dbReference type="PANTHER" id="PTHR30273:SF2">
    <property type="entry name" value="PROTEIN FECR"/>
    <property type="match status" value="1"/>
</dbReference>
<dbReference type="InterPro" id="IPR032508">
    <property type="entry name" value="FecR_C"/>
</dbReference>
<feature type="transmembrane region" description="Helical" evidence="1">
    <location>
        <begin position="84"/>
        <end position="102"/>
    </location>
</feature>
<protein>
    <recommendedName>
        <fullName evidence="6">FecR family protein</fullName>
    </recommendedName>
</protein>
<reference evidence="4" key="1">
    <citation type="journal article" date="2014" name="Int. J. Syst. Evol. Microbiol.">
        <title>Complete genome sequence of Corynebacterium casei LMG S-19264T (=DSM 44701T), isolated from a smear-ripened cheese.</title>
        <authorList>
            <consortium name="US DOE Joint Genome Institute (JGI-PGF)"/>
            <person name="Walter F."/>
            <person name="Albersmeier A."/>
            <person name="Kalinowski J."/>
            <person name="Ruckert C."/>
        </authorList>
    </citation>
    <scope>NUCLEOTIDE SEQUENCE</scope>
    <source>
        <strain evidence="4">CGMCC 1.15966</strain>
    </source>
</reference>